<protein>
    <submittedName>
        <fullName evidence="2">Tetratricopeptide repeat protein</fullName>
    </submittedName>
</protein>
<gene>
    <name evidence="2" type="ORF">DSM107014_07785</name>
</gene>
<dbReference type="AlphaFoldDB" id="A0A941GV47"/>
<keyword evidence="1" id="KW-0472">Membrane</keyword>
<organism evidence="2 3">
    <name type="scientific">Gomphosphaeria aponina SAG 52.96 = DSM 107014</name>
    <dbReference type="NCBI Taxonomy" id="1521640"/>
    <lineage>
        <taxon>Bacteria</taxon>
        <taxon>Bacillati</taxon>
        <taxon>Cyanobacteriota</taxon>
        <taxon>Cyanophyceae</taxon>
        <taxon>Oscillatoriophycideae</taxon>
        <taxon>Chroococcales</taxon>
        <taxon>Gomphosphaeriaceae</taxon>
        <taxon>Gomphosphaeria</taxon>
    </lineage>
</organism>
<dbReference type="PANTHER" id="PTHR36761">
    <property type="entry name" value="ORF03 PROTEIN"/>
    <property type="match status" value="1"/>
</dbReference>
<sequence length="169" mass="19042">MGSENKEKFRLNYQAGKKAFEGGQYQKSVAYLEAARKLISPNSRLGGEALMWLVSAYQAAGKSEEAIALCRELAVHPHPEIRQQGKNLLYILQAPRLKRPREWMSEIPDLATLAASEVQFRRGSGDRRKQPSKIEEPIDLSQVNTKDNQFIWVALWGILLTLGGLFFLG</sequence>
<reference evidence="2" key="1">
    <citation type="submission" date="2021-02" db="EMBL/GenBank/DDBJ databases">
        <title>Metagenome analyses of Stigonema ocellatum DSM 106950, Chlorogloea purpurea SAG 13.99 and Gomphosphaeria aponina DSM 107014.</title>
        <authorList>
            <person name="Marter P."/>
            <person name="Huang S."/>
        </authorList>
    </citation>
    <scope>NUCLEOTIDE SEQUENCE</scope>
    <source>
        <strain evidence="2">JP213</strain>
    </source>
</reference>
<dbReference type="SUPFAM" id="SSF48452">
    <property type="entry name" value="TPR-like"/>
    <property type="match status" value="1"/>
</dbReference>
<dbReference type="Proteomes" id="UP000767446">
    <property type="component" value="Unassembled WGS sequence"/>
</dbReference>
<dbReference type="PANTHER" id="PTHR36761:SF2">
    <property type="entry name" value="ORF03 PROTEIN"/>
    <property type="match status" value="1"/>
</dbReference>
<keyword evidence="1" id="KW-1133">Transmembrane helix</keyword>
<keyword evidence="1" id="KW-0812">Transmembrane</keyword>
<accession>A0A941GV47</accession>
<name>A0A941GV47_9CHRO</name>
<dbReference type="Gene3D" id="1.25.40.10">
    <property type="entry name" value="Tetratricopeptide repeat domain"/>
    <property type="match status" value="1"/>
</dbReference>
<feature type="transmembrane region" description="Helical" evidence="1">
    <location>
        <begin position="150"/>
        <end position="168"/>
    </location>
</feature>
<comment type="caution">
    <text evidence="2">The sequence shown here is derived from an EMBL/GenBank/DDBJ whole genome shotgun (WGS) entry which is preliminary data.</text>
</comment>
<evidence type="ECO:0000256" key="1">
    <source>
        <dbReference type="SAM" id="Phobius"/>
    </source>
</evidence>
<evidence type="ECO:0000313" key="2">
    <source>
        <dbReference type="EMBL" id="MBR8827793.1"/>
    </source>
</evidence>
<dbReference type="EMBL" id="JADQBC010000043">
    <property type="protein sequence ID" value="MBR8827793.1"/>
    <property type="molecule type" value="Genomic_DNA"/>
</dbReference>
<proteinExistence type="predicted"/>
<evidence type="ECO:0000313" key="3">
    <source>
        <dbReference type="Proteomes" id="UP000767446"/>
    </source>
</evidence>
<dbReference type="InterPro" id="IPR011990">
    <property type="entry name" value="TPR-like_helical_dom_sf"/>
</dbReference>